<accession>A0A543NNZ5</accession>
<protein>
    <submittedName>
        <fullName evidence="2">Uncharacterized protein</fullName>
    </submittedName>
</protein>
<dbReference type="AlphaFoldDB" id="A0A543NNZ5"/>
<comment type="caution">
    <text evidence="2">The sequence shown here is derived from an EMBL/GenBank/DDBJ whole genome shotgun (WGS) entry which is preliminary data.</text>
</comment>
<keyword evidence="3" id="KW-1185">Reference proteome</keyword>
<dbReference type="EMBL" id="VFQC01000001">
    <property type="protein sequence ID" value="TQN33570.1"/>
    <property type="molecule type" value="Genomic_DNA"/>
</dbReference>
<feature type="compositionally biased region" description="Basic and acidic residues" evidence="1">
    <location>
        <begin position="142"/>
        <end position="156"/>
    </location>
</feature>
<reference evidence="2 3" key="1">
    <citation type="submission" date="2019-06" db="EMBL/GenBank/DDBJ databases">
        <title>Sequencing the genomes of 1000 actinobacteria strains.</title>
        <authorList>
            <person name="Klenk H.-P."/>
        </authorList>
    </citation>
    <scope>NUCLEOTIDE SEQUENCE [LARGE SCALE GENOMIC DNA]</scope>
    <source>
        <strain evidence="2 3">DSM 45015</strain>
    </source>
</reference>
<dbReference type="OrthoDB" id="3625315at2"/>
<dbReference type="Proteomes" id="UP000317422">
    <property type="component" value="Unassembled WGS sequence"/>
</dbReference>
<gene>
    <name evidence="2" type="ORF">FHX37_3596</name>
</gene>
<evidence type="ECO:0000313" key="3">
    <source>
        <dbReference type="Proteomes" id="UP000317422"/>
    </source>
</evidence>
<name>A0A543NNZ5_9ACTN</name>
<organism evidence="2 3">
    <name type="scientific">Haloactinospora alba</name>
    <dbReference type="NCBI Taxonomy" id="405555"/>
    <lineage>
        <taxon>Bacteria</taxon>
        <taxon>Bacillati</taxon>
        <taxon>Actinomycetota</taxon>
        <taxon>Actinomycetes</taxon>
        <taxon>Streptosporangiales</taxon>
        <taxon>Nocardiopsidaceae</taxon>
        <taxon>Haloactinospora</taxon>
    </lineage>
</organism>
<proteinExistence type="predicted"/>
<feature type="region of interest" description="Disordered" evidence="1">
    <location>
        <begin position="98"/>
        <end position="156"/>
    </location>
</feature>
<evidence type="ECO:0000313" key="2">
    <source>
        <dbReference type="EMBL" id="TQN33570.1"/>
    </source>
</evidence>
<evidence type="ECO:0000256" key="1">
    <source>
        <dbReference type="SAM" id="MobiDB-lite"/>
    </source>
</evidence>
<dbReference type="RefSeq" id="WP_141924916.1">
    <property type="nucleotide sequence ID" value="NZ_VFQC01000001.1"/>
</dbReference>
<sequence>MTTPQPDPPPVFPDVEALLVEFLSQRPELEGVDVGVEPAQPWPPDRPVLIVTRTGGSFTHYQRLDTALVRVASHANGRTEAHRNARVVRALLGTLVGSTRPGARVHDVAEEQGPALEPDEDHPGTPRYTLRQRITVSPGPDADPKSRESRKAFHSQ</sequence>